<evidence type="ECO:0000313" key="2">
    <source>
        <dbReference type="Proteomes" id="UP000594262"/>
    </source>
</evidence>
<sequence>MMSASQTKQTSCKFSAYHPVIPKNYTPAWKQDMKNRTLITENAKLANIEYNGTQSTLYLEKRERVVPSEPIRDTKALGTSTEGFIPPMHSSLSKYQSSLMFRTSHGI</sequence>
<dbReference type="Pfam" id="PF14983">
    <property type="entry name" value="SPMIP10-like"/>
    <property type="match status" value="1"/>
</dbReference>
<dbReference type="PANTHER" id="PTHR35247:SF1">
    <property type="entry name" value="TESTIS-EXPRESSED PROTEIN 43"/>
    <property type="match status" value="1"/>
</dbReference>
<keyword evidence="2" id="KW-1185">Reference proteome</keyword>
<evidence type="ECO:0000313" key="1">
    <source>
        <dbReference type="EnsemblMetazoa" id="CLYHEMP021012.1"/>
    </source>
</evidence>
<dbReference type="EnsemblMetazoa" id="CLYHEMT021012.1">
    <property type="protein sequence ID" value="CLYHEMP021012.1"/>
    <property type="gene ID" value="CLYHEMG021012"/>
</dbReference>
<name>A0A7M5XC61_9CNID</name>
<proteinExistence type="predicted"/>
<dbReference type="OrthoDB" id="9972026at2759"/>
<dbReference type="PANTHER" id="PTHR35247">
    <property type="entry name" value="TESTIS-EXPRESSED PROTEIN 43"/>
    <property type="match status" value="1"/>
</dbReference>
<protein>
    <submittedName>
        <fullName evidence="1">Uncharacterized protein</fullName>
    </submittedName>
</protein>
<organism evidence="1 2">
    <name type="scientific">Clytia hemisphaerica</name>
    <dbReference type="NCBI Taxonomy" id="252671"/>
    <lineage>
        <taxon>Eukaryota</taxon>
        <taxon>Metazoa</taxon>
        <taxon>Cnidaria</taxon>
        <taxon>Hydrozoa</taxon>
        <taxon>Hydroidolina</taxon>
        <taxon>Leptothecata</taxon>
        <taxon>Obeliida</taxon>
        <taxon>Clytiidae</taxon>
        <taxon>Clytia</taxon>
    </lineage>
</organism>
<accession>A0A7M5XC61</accession>
<dbReference type="Proteomes" id="UP000594262">
    <property type="component" value="Unplaced"/>
</dbReference>
<reference evidence="1" key="1">
    <citation type="submission" date="2021-01" db="UniProtKB">
        <authorList>
            <consortium name="EnsemblMetazoa"/>
        </authorList>
    </citation>
    <scope>IDENTIFICATION</scope>
</reference>
<dbReference type="AlphaFoldDB" id="A0A7M5XC61"/>
<dbReference type="InterPro" id="IPR027965">
    <property type="entry name" value="SPMIP10"/>
</dbReference>